<dbReference type="EC" id="3.1.26.4" evidence="3"/>
<evidence type="ECO:0000256" key="2">
    <source>
        <dbReference type="ARBA" id="ARBA00005300"/>
    </source>
</evidence>
<evidence type="ECO:0000313" key="10">
    <source>
        <dbReference type="WBParaSite" id="Pan_g15304.t1"/>
    </source>
</evidence>
<dbReference type="GO" id="GO:0004523">
    <property type="term" value="F:RNA-DNA hybrid ribonuclease activity"/>
    <property type="evidence" value="ECO:0007669"/>
    <property type="project" value="UniProtKB-EC"/>
</dbReference>
<reference evidence="10" key="2">
    <citation type="submission" date="2020-10" db="UniProtKB">
        <authorList>
            <consortium name="WormBaseParasite"/>
        </authorList>
    </citation>
    <scope>IDENTIFICATION</scope>
</reference>
<reference evidence="9" key="1">
    <citation type="journal article" date="2013" name="Genetics">
        <title>The draft genome and transcriptome of Panagrellus redivivus are shaped by the harsh demands of a free-living lifestyle.</title>
        <authorList>
            <person name="Srinivasan J."/>
            <person name="Dillman A.R."/>
            <person name="Macchietto M.G."/>
            <person name="Heikkinen L."/>
            <person name="Lakso M."/>
            <person name="Fracchia K.M."/>
            <person name="Antoshechkin I."/>
            <person name="Mortazavi A."/>
            <person name="Wong G."/>
            <person name="Sternberg P.W."/>
        </authorList>
    </citation>
    <scope>NUCLEOTIDE SEQUENCE [LARGE SCALE GENOMIC DNA]</scope>
    <source>
        <strain evidence="9">MT8872</strain>
    </source>
</reference>
<name>A0A7E4V257_PANRE</name>
<dbReference type="PANTHER" id="PTHR10642">
    <property type="entry name" value="RIBONUCLEASE H1"/>
    <property type="match status" value="1"/>
</dbReference>
<evidence type="ECO:0000313" key="9">
    <source>
        <dbReference type="Proteomes" id="UP000492821"/>
    </source>
</evidence>
<evidence type="ECO:0000256" key="6">
    <source>
        <dbReference type="ARBA" id="ARBA00022759"/>
    </source>
</evidence>
<dbReference type="Gene3D" id="3.30.420.10">
    <property type="entry name" value="Ribonuclease H-like superfamily/Ribonuclease H"/>
    <property type="match status" value="2"/>
</dbReference>
<evidence type="ECO:0000256" key="4">
    <source>
        <dbReference type="ARBA" id="ARBA00022722"/>
    </source>
</evidence>
<evidence type="ECO:0000256" key="1">
    <source>
        <dbReference type="ARBA" id="ARBA00000077"/>
    </source>
</evidence>
<dbReference type="GO" id="GO:0003676">
    <property type="term" value="F:nucleic acid binding"/>
    <property type="evidence" value="ECO:0007669"/>
    <property type="project" value="InterPro"/>
</dbReference>
<keyword evidence="9" id="KW-1185">Reference proteome</keyword>
<dbReference type="GO" id="GO:0046872">
    <property type="term" value="F:metal ion binding"/>
    <property type="evidence" value="ECO:0007669"/>
    <property type="project" value="UniProtKB-KW"/>
</dbReference>
<comment type="similarity">
    <text evidence="2">Belongs to the RNase H family.</text>
</comment>
<keyword evidence="6" id="KW-0255">Endonuclease</keyword>
<dbReference type="InterPro" id="IPR012337">
    <property type="entry name" value="RNaseH-like_sf"/>
</dbReference>
<evidence type="ECO:0000256" key="7">
    <source>
        <dbReference type="ARBA" id="ARBA00022801"/>
    </source>
</evidence>
<evidence type="ECO:0000256" key="5">
    <source>
        <dbReference type="ARBA" id="ARBA00022723"/>
    </source>
</evidence>
<dbReference type="AlphaFoldDB" id="A0A7E4V257"/>
<dbReference type="InterPro" id="IPR050092">
    <property type="entry name" value="RNase_H"/>
</dbReference>
<dbReference type="SUPFAM" id="SSF53098">
    <property type="entry name" value="Ribonuclease H-like"/>
    <property type="match status" value="2"/>
</dbReference>
<feature type="domain" description="RNase H type-1" evidence="8">
    <location>
        <begin position="85"/>
        <end position="179"/>
    </location>
</feature>
<evidence type="ECO:0000256" key="3">
    <source>
        <dbReference type="ARBA" id="ARBA00012180"/>
    </source>
</evidence>
<accession>A0A7E4V257</accession>
<protein>
    <recommendedName>
        <fullName evidence="3">ribonuclease H</fullName>
        <ecNumber evidence="3">3.1.26.4</ecNumber>
    </recommendedName>
</protein>
<evidence type="ECO:0000259" key="8">
    <source>
        <dbReference type="Pfam" id="PF00075"/>
    </source>
</evidence>
<dbReference type="InterPro" id="IPR036397">
    <property type="entry name" value="RNaseH_sf"/>
</dbReference>
<dbReference type="GO" id="GO:0043137">
    <property type="term" value="P:DNA replication, removal of RNA primer"/>
    <property type="evidence" value="ECO:0007669"/>
    <property type="project" value="TreeGrafter"/>
</dbReference>
<dbReference type="Proteomes" id="UP000492821">
    <property type="component" value="Unassembled WGS sequence"/>
</dbReference>
<dbReference type="PANTHER" id="PTHR10642:SF26">
    <property type="entry name" value="RIBONUCLEASE H1"/>
    <property type="match status" value="1"/>
</dbReference>
<dbReference type="WBParaSite" id="Pan_g15304.t1">
    <property type="protein sequence ID" value="Pan_g15304.t1"/>
    <property type="gene ID" value="Pan_g15304"/>
</dbReference>
<organism evidence="9 10">
    <name type="scientific">Panagrellus redivivus</name>
    <name type="common">Microworm</name>
    <dbReference type="NCBI Taxonomy" id="6233"/>
    <lineage>
        <taxon>Eukaryota</taxon>
        <taxon>Metazoa</taxon>
        <taxon>Ecdysozoa</taxon>
        <taxon>Nematoda</taxon>
        <taxon>Chromadorea</taxon>
        <taxon>Rhabditida</taxon>
        <taxon>Tylenchina</taxon>
        <taxon>Panagrolaimomorpha</taxon>
        <taxon>Panagrolaimoidea</taxon>
        <taxon>Panagrolaimidae</taxon>
        <taxon>Panagrellus</taxon>
    </lineage>
</organism>
<dbReference type="Pfam" id="PF00075">
    <property type="entry name" value="RNase_H"/>
    <property type="match status" value="1"/>
</dbReference>
<keyword evidence="7" id="KW-0378">Hydrolase</keyword>
<proteinExistence type="inferred from homology"/>
<dbReference type="InterPro" id="IPR002156">
    <property type="entry name" value="RNaseH_domain"/>
</dbReference>
<keyword evidence="5" id="KW-0479">Metal-binding</keyword>
<sequence>MLSKPIISVCRRLSTRHGMSHFRYPRSNPHPLPFKTTTRFVNTNAAFDLHGARNLSSRETVEAAEWHNVPTVSTTFFQSSNGRPCYGVYWGVGDQANAVKQSAIEGATIATASIEGVLLALRQAIYDKKLGRVRIMTTSTYVRNIVNRYLANWEENGFVKNDGQPVKNKEELRDLSNLLRLIDAKIELSCQTTDVKIRNLLSKDQSAHGVTDGISQMYDPVAHAHTKNIVFARGLLIKGEGSGNSAYNIASYGVHWRDAAQHDTCGRFAQFPVTLFRAQMFAILEALQQAKADNKTDILVVCDSAMFLRHYNKEWKKNDGSDVANVFLYRKIRALSDELHAKFMYLEESPDPDFQSATLLAQDGLSHPILHDNSFPDQGVKEARSRNSWFVTFKEDYKKRLEATATEWESVPTVHLIMTTHKAQKYCSIFTEPDSLDNTITKVKHQNLSIVRQLNEVLEKAIADGVPRLIVRTTADLLPFVMDSYLPKWTKNGFITTAGKPVHGKENYVKLAELLEKIDLRVEPFTEPITDADKQALDFAKEMANEMDINVPELQNAD</sequence>
<comment type="catalytic activity">
    <reaction evidence="1">
        <text>Endonucleolytic cleavage to 5'-phosphomonoester.</text>
        <dbReference type="EC" id="3.1.26.4"/>
    </reaction>
</comment>
<keyword evidence="4" id="KW-0540">Nuclease</keyword>